<dbReference type="Pfam" id="PF02492">
    <property type="entry name" value="cobW"/>
    <property type="match status" value="1"/>
</dbReference>
<dbReference type="GO" id="GO:0005737">
    <property type="term" value="C:cytoplasm"/>
    <property type="evidence" value="ECO:0007669"/>
    <property type="project" value="TreeGrafter"/>
</dbReference>
<comment type="caution">
    <text evidence="2">The sequence shown here is derived from an EMBL/GenBank/DDBJ whole genome shotgun (WGS) entry which is preliminary data.</text>
</comment>
<dbReference type="AlphaFoldDB" id="A0A9D1CL19"/>
<dbReference type="SUPFAM" id="SSF52540">
    <property type="entry name" value="P-loop containing nucleoside triphosphate hydrolases"/>
    <property type="match status" value="1"/>
</dbReference>
<dbReference type="Gene3D" id="3.40.50.300">
    <property type="entry name" value="P-loop containing nucleotide triphosphate hydrolases"/>
    <property type="match status" value="1"/>
</dbReference>
<reference evidence="2" key="2">
    <citation type="journal article" date="2021" name="PeerJ">
        <title>Extensive microbial diversity within the chicken gut microbiome revealed by metagenomics and culture.</title>
        <authorList>
            <person name="Gilroy R."/>
            <person name="Ravi A."/>
            <person name="Getino M."/>
            <person name="Pursley I."/>
            <person name="Horton D.L."/>
            <person name="Alikhan N.F."/>
            <person name="Baker D."/>
            <person name="Gharbi K."/>
            <person name="Hall N."/>
            <person name="Watson M."/>
            <person name="Adriaenssens E.M."/>
            <person name="Foster-Nyarko E."/>
            <person name="Jarju S."/>
            <person name="Secka A."/>
            <person name="Antonio M."/>
            <person name="Oren A."/>
            <person name="Chaudhuri R.R."/>
            <person name="La Ragione R."/>
            <person name="Hildebrand F."/>
            <person name="Pallen M.J."/>
        </authorList>
    </citation>
    <scope>NUCLEOTIDE SEQUENCE</scope>
    <source>
        <strain evidence="2">13361</strain>
    </source>
</reference>
<dbReference type="InterPro" id="IPR051316">
    <property type="entry name" value="Zinc-reg_GTPase_activator"/>
</dbReference>
<dbReference type="EMBL" id="DVFK01000024">
    <property type="protein sequence ID" value="HIQ67281.1"/>
    <property type="molecule type" value="Genomic_DNA"/>
</dbReference>
<evidence type="ECO:0000313" key="3">
    <source>
        <dbReference type="Proteomes" id="UP000886796"/>
    </source>
</evidence>
<dbReference type="Proteomes" id="UP000886796">
    <property type="component" value="Unassembled WGS sequence"/>
</dbReference>
<reference evidence="2" key="1">
    <citation type="submission" date="2020-10" db="EMBL/GenBank/DDBJ databases">
        <authorList>
            <person name="Gilroy R."/>
        </authorList>
    </citation>
    <scope>NUCLEOTIDE SEQUENCE</scope>
    <source>
        <strain evidence="2">13361</strain>
    </source>
</reference>
<gene>
    <name evidence="2" type="ORF">IAB74_02065</name>
</gene>
<organism evidence="2 3">
    <name type="scientific">Candidatus Faecousia excrementigallinarum</name>
    <dbReference type="NCBI Taxonomy" id="2840806"/>
    <lineage>
        <taxon>Bacteria</taxon>
        <taxon>Bacillati</taxon>
        <taxon>Bacillota</taxon>
        <taxon>Clostridia</taxon>
        <taxon>Eubacteriales</taxon>
        <taxon>Oscillospiraceae</taxon>
        <taxon>Faecousia</taxon>
    </lineage>
</organism>
<dbReference type="PANTHER" id="PTHR13748:SF62">
    <property type="entry name" value="COBW DOMAIN-CONTAINING PROTEIN"/>
    <property type="match status" value="1"/>
</dbReference>
<accession>A0A9D1CL19</accession>
<dbReference type="PANTHER" id="PTHR13748">
    <property type="entry name" value="COBW-RELATED"/>
    <property type="match status" value="1"/>
</dbReference>
<evidence type="ECO:0000313" key="2">
    <source>
        <dbReference type="EMBL" id="HIQ67281.1"/>
    </source>
</evidence>
<proteinExistence type="predicted"/>
<dbReference type="InterPro" id="IPR003495">
    <property type="entry name" value="CobW/HypB/UreG_nucleotide-bd"/>
</dbReference>
<name>A0A9D1CL19_9FIRM</name>
<sequence length="305" mass="33729">MSRLYLITGFLGAGKTTFLRRFLPLFSGEKIRLIINEFGEAGVDGSLLKELSPVLEEISGGSVFCACRLDQFEKALSQCGVDETILVEASGLSDPTGVRRLFAKTIRFPHIAYMGGICLVDAVRFPKVYATARSCVRQLAASDVVVLNKIDKATPEQLEKTRELILGQRPDIPVVETSFGQIPDNFLEILSQSQEGDRENLPLVADLTSRKTTITLSPEISVYELSKFIEMFAEETYRIKGLIQTRDQGLVLADCVGNVVSVTPITLPEPPENPGKLTILSGPKTHLSKSLKTACTWYRQYIIER</sequence>
<protein>
    <submittedName>
        <fullName evidence="2">GTP-binding protein</fullName>
    </submittedName>
</protein>
<dbReference type="InterPro" id="IPR027417">
    <property type="entry name" value="P-loop_NTPase"/>
</dbReference>
<dbReference type="CDD" id="cd03112">
    <property type="entry name" value="CobW-like"/>
    <property type="match status" value="1"/>
</dbReference>
<feature type="domain" description="CobW/HypB/UreG nucleotide-binding" evidence="1">
    <location>
        <begin position="5"/>
        <end position="175"/>
    </location>
</feature>
<evidence type="ECO:0000259" key="1">
    <source>
        <dbReference type="Pfam" id="PF02492"/>
    </source>
</evidence>